<keyword evidence="2" id="KW-1185">Reference proteome</keyword>
<dbReference type="AlphaFoldDB" id="A0AAV4TZB9"/>
<evidence type="ECO:0000313" key="2">
    <source>
        <dbReference type="Proteomes" id="UP001054945"/>
    </source>
</evidence>
<dbReference type="Proteomes" id="UP001054945">
    <property type="component" value="Unassembled WGS sequence"/>
</dbReference>
<comment type="caution">
    <text evidence="1">The sequence shown here is derived from an EMBL/GenBank/DDBJ whole genome shotgun (WGS) entry which is preliminary data.</text>
</comment>
<name>A0AAV4TZB9_CAEEX</name>
<accession>A0AAV4TZB9</accession>
<dbReference type="EMBL" id="BPLR01012044">
    <property type="protein sequence ID" value="GIY50902.1"/>
    <property type="molecule type" value="Genomic_DNA"/>
</dbReference>
<evidence type="ECO:0000313" key="1">
    <source>
        <dbReference type="EMBL" id="GIY50902.1"/>
    </source>
</evidence>
<reference evidence="1 2" key="1">
    <citation type="submission" date="2021-06" db="EMBL/GenBank/DDBJ databases">
        <title>Caerostris extrusa draft genome.</title>
        <authorList>
            <person name="Kono N."/>
            <person name="Arakawa K."/>
        </authorList>
    </citation>
    <scope>NUCLEOTIDE SEQUENCE [LARGE SCALE GENOMIC DNA]</scope>
</reference>
<gene>
    <name evidence="1" type="ORF">CEXT_384571</name>
</gene>
<protein>
    <submittedName>
        <fullName evidence="1">Uncharacterized protein</fullName>
    </submittedName>
</protein>
<organism evidence="1 2">
    <name type="scientific">Caerostris extrusa</name>
    <name type="common">Bark spider</name>
    <name type="synonym">Caerostris bankana</name>
    <dbReference type="NCBI Taxonomy" id="172846"/>
    <lineage>
        <taxon>Eukaryota</taxon>
        <taxon>Metazoa</taxon>
        <taxon>Ecdysozoa</taxon>
        <taxon>Arthropoda</taxon>
        <taxon>Chelicerata</taxon>
        <taxon>Arachnida</taxon>
        <taxon>Araneae</taxon>
        <taxon>Araneomorphae</taxon>
        <taxon>Entelegynae</taxon>
        <taxon>Araneoidea</taxon>
        <taxon>Araneidae</taxon>
        <taxon>Caerostris</taxon>
    </lineage>
</organism>
<sequence length="86" mass="9115">MNELLENVNTRSPELLPSACVATADGVCCLIAAKLVGFNTCVGGQLIKCAGGERSSLCQLTPYLNISAYFRSLAETLNMKKISNAC</sequence>
<proteinExistence type="predicted"/>